<proteinExistence type="predicted"/>
<evidence type="ECO:0000313" key="4">
    <source>
        <dbReference type="EMBL" id="QFU98244.1"/>
    </source>
</evidence>
<dbReference type="Pfam" id="PF01553">
    <property type="entry name" value="Acyltransferase"/>
    <property type="match status" value="1"/>
</dbReference>
<keyword evidence="5" id="KW-1185">Reference proteome</keyword>
<evidence type="ECO:0000313" key="5">
    <source>
        <dbReference type="Proteomes" id="UP000326702"/>
    </source>
</evidence>
<dbReference type="EC" id="2.3.1.51" evidence="4"/>
<dbReference type="GO" id="GO:0003841">
    <property type="term" value="F:1-acylglycerol-3-phosphate O-acyltransferase activity"/>
    <property type="evidence" value="ECO:0007669"/>
    <property type="project" value="UniProtKB-EC"/>
</dbReference>
<dbReference type="Proteomes" id="UP000326702">
    <property type="component" value="Chromosome"/>
</dbReference>
<keyword evidence="2 4" id="KW-0012">Acyltransferase</keyword>
<feature type="domain" description="Phospholipid/glycerol acyltransferase" evidence="3">
    <location>
        <begin position="48"/>
        <end position="157"/>
    </location>
</feature>
<dbReference type="PANTHER" id="PTHR10434:SF11">
    <property type="entry name" value="1-ACYL-SN-GLYCEROL-3-PHOSPHATE ACYLTRANSFERASE"/>
    <property type="match status" value="1"/>
</dbReference>
<keyword evidence="1 4" id="KW-0808">Transferase</keyword>
<name>A0A5P9Q9Y6_9MICO</name>
<dbReference type="AlphaFoldDB" id="A0A5P9Q9Y6"/>
<dbReference type="EMBL" id="CP045529">
    <property type="protein sequence ID" value="QFU98244.1"/>
    <property type="molecule type" value="Genomic_DNA"/>
</dbReference>
<evidence type="ECO:0000256" key="2">
    <source>
        <dbReference type="ARBA" id="ARBA00023315"/>
    </source>
</evidence>
<sequence>MSGAPRVSQVLPSAAGPAWSRWVGRFLGRVVWNARVVGAEHVPTEGPVIVAANHTGLLDGPLLLGVAPRGLHILVKESMWVGPVGWVLKASGQIPVDREGGRRALATGLGVLRRGDAVGVFPEGTRGRGDFAGARAGIAWLALNGHAPVVPTAMLGTRRTGRSVNSLPRLRARLHVEFGAPITVVREAGVSGKDAIARAAETIRDGLAAHVHAVSARTGIQLPGDDPLRD</sequence>
<dbReference type="SMART" id="SM00563">
    <property type="entry name" value="PlsC"/>
    <property type="match status" value="1"/>
</dbReference>
<dbReference type="PANTHER" id="PTHR10434">
    <property type="entry name" value="1-ACYL-SN-GLYCEROL-3-PHOSPHATE ACYLTRANSFERASE"/>
    <property type="match status" value="1"/>
</dbReference>
<reference evidence="4 5" key="1">
    <citation type="submission" date="2019-10" db="EMBL/GenBank/DDBJ databases">
        <title>Genome sequence of Luteimicrobium xylanilyticum HY-24.</title>
        <authorList>
            <person name="Kim D.Y."/>
            <person name="Park H.-Y."/>
        </authorList>
    </citation>
    <scope>NUCLEOTIDE SEQUENCE [LARGE SCALE GENOMIC DNA]</scope>
    <source>
        <strain evidence="4 5">HY-24</strain>
    </source>
</reference>
<organism evidence="4 5">
    <name type="scientific">Luteimicrobium xylanilyticum</name>
    <dbReference type="NCBI Taxonomy" id="1133546"/>
    <lineage>
        <taxon>Bacteria</taxon>
        <taxon>Bacillati</taxon>
        <taxon>Actinomycetota</taxon>
        <taxon>Actinomycetes</taxon>
        <taxon>Micrococcales</taxon>
        <taxon>Luteimicrobium</taxon>
    </lineage>
</organism>
<dbReference type="SUPFAM" id="SSF69593">
    <property type="entry name" value="Glycerol-3-phosphate (1)-acyltransferase"/>
    <property type="match status" value="1"/>
</dbReference>
<dbReference type="GO" id="GO:0005886">
    <property type="term" value="C:plasma membrane"/>
    <property type="evidence" value="ECO:0007669"/>
    <property type="project" value="TreeGrafter"/>
</dbReference>
<accession>A0A5P9Q9Y6</accession>
<protein>
    <submittedName>
        <fullName evidence="4">1-acylglycerol-3-phosphate O-acyltransferase</fullName>
        <ecNumber evidence="4">2.3.1.51</ecNumber>
    </submittedName>
</protein>
<dbReference type="OrthoDB" id="9808424at2"/>
<evidence type="ECO:0000259" key="3">
    <source>
        <dbReference type="SMART" id="SM00563"/>
    </source>
</evidence>
<dbReference type="InterPro" id="IPR002123">
    <property type="entry name" value="Plipid/glycerol_acylTrfase"/>
</dbReference>
<dbReference type="KEGG" id="lxl:KDY119_01755"/>
<evidence type="ECO:0000256" key="1">
    <source>
        <dbReference type="ARBA" id="ARBA00022679"/>
    </source>
</evidence>
<dbReference type="GO" id="GO:0006654">
    <property type="term" value="P:phosphatidic acid biosynthetic process"/>
    <property type="evidence" value="ECO:0007669"/>
    <property type="project" value="TreeGrafter"/>
</dbReference>
<gene>
    <name evidence="4" type="primary">plsC</name>
    <name evidence="4" type="ORF">KDY119_01755</name>
</gene>
<dbReference type="CDD" id="cd07989">
    <property type="entry name" value="LPLAT_AGPAT-like"/>
    <property type="match status" value="1"/>
</dbReference>